<keyword evidence="1 2" id="KW-0238">DNA-binding</keyword>
<evidence type="ECO:0000259" key="3">
    <source>
        <dbReference type="PROSITE" id="PS50977"/>
    </source>
</evidence>
<evidence type="ECO:0000256" key="1">
    <source>
        <dbReference type="ARBA" id="ARBA00023125"/>
    </source>
</evidence>
<dbReference type="GO" id="GO:0003677">
    <property type="term" value="F:DNA binding"/>
    <property type="evidence" value="ECO:0007669"/>
    <property type="project" value="UniProtKB-UniRule"/>
</dbReference>
<dbReference type="AlphaFoldDB" id="A0A398CPX0"/>
<dbReference type="InterPro" id="IPR001647">
    <property type="entry name" value="HTH_TetR"/>
</dbReference>
<accession>A0A398CPX0</accession>
<dbReference type="EMBL" id="QXJM01000040">
    <property type="protein sequence ID" value="RIE01501.1"/>
    <property type="molecule type" value="Genomic_DNA"/>
</dbReference>
<evidence type="ECO:0000313" key="4">
    <source>
        <dbReference type="EMBL" id="RIE01501.1"/>
    </source>
</evidence>
<feature type="domain" description="HTH tetR-type" evidence="3">
    <location>
        <begin position="10"/>
        <end position="70"/>
    </location>
</feature>
<dbReference type="SUPFAM" id="SSF46689">
    <property type="entry name" value="Homeodomain-like"/>
    <property type="match status" value="1"/>
</dbReference>
<gene>
    <name evidence="4" type="ORF">D3H35_24415</name>
</gene>
<dbReference type="Gene3D" id="1.10.357.10">
    <property type="entry name" value="Tetracycline Repressor, domain 2"/>
    <property type="match status" value="1"/>
</dbReference>
<dbReference type="RefSeq" id="WP_119151754.1">
    <property type="nucleotide sequence ID" value="NZ_JBHSOV010000040.1"/>
</dbReference>
<dbReference type="PANTHER" id="PTHR43479:SF7">
    <property type="entry name" value="TETR-FAMILY TRANSCRIPTIONAL REGULATOR"/>
    <property type="match status" value="1"/>
</dbReference>
<reference evidence="4 5" key="1">
    <citation type="submission" date="2018-09" db="EMBL/GenBank/DDBJ databases">
        <title>Cohnella cavernae sp. nov., isolated from a karst cave.</title>
        <authorList>
            <person name="Zhu H."/>
        </authorList>
    </citation>
    <scope>NUCLEOTIDE SEQUENCE [LARGE SCALE GENOMIC DNA]</scope>
    <source>
        <strain evidence="4 5">K2E09-144</strain>
    </source>
</reference>
<dbReference type="OrthoDB" id="9810250at2"/>
<dbReference type="Pfam" id="PF00440">
    <property type="entry name" value="TetR_N"/>
    <property type="match status" value="1"/>
</dbReference>
<comment type="caution">
    <text evidence="4">The sequence shown here is derived from an EMBL/GenBank/DDBJ whole genome shotgun (WGS) entry which is preliminary data.</text>
</comment>
<feature type="DNA-binding region" description="H-T-H motif" evidence="2">
    <location>
        <begin position="33"/>
        <end position="52"/>
    </location>
</feature>
<dbReference type="PROSITE" id="PS50977">
    <property type="entry name" value="HTH_TETR_2"/>
    <property type="match status" value="1"/>
</dbReference>
<dbReference type="Pfam" id="PF14278">
    <property type="entry name" value="TetR_C_8"/>
    <property type="match status" value="1"/>
</dbReference>
<dbReference type="InterPro" id="IPR050624">
    <property type="entry name" value="HTH-type_Tx_Regulator"/>
</dbReference>
<dbReference type="InterPro" id="IPR039532">
    <property type="entry name" value="TetR_C_Firmicutes"/>
</dbReference>
<organism evidence="4 5">
    <name type="scientific">Cohnella faecalis</name>
    <dbReference type="NCBI Taxonomy" id="2315694"/>
    <lineage>
        <taxon>Bacteria</taxon>
        <taxon>Bacillati</taxon>
        <taxon>Bacillota</taxon>
        <taxon>Bacilli</taxon>
        <taxon>Bacillales</taxon>
        <taxon>Paenibacillaceae</taxon>
        <taxon>Cohnella</taxon>
    </lineage>
</organism>
<evidence type="ECO:0000313" key="5">
    <source>
        <dbReference type="Proteomes" id="UP000266340"/>
    </source>
</evidence>
<name>A0A398CPX0_9BACL</name>
<sequence length="202" mass="23381">MAEQIDRRQVRTKQLLRHALMELIEEHGTESLTVTNISNRAGVNRGTFYLHYRDAGDMLEQIKEEVFGDLIRLLKQIDVFELMEYASKDAVYPRAQRAMEEIYRNRDFFKVIFGPKGDPSFPLRIKSVMKEHFSKMFDTRQPAKEKMLVPLDYLVAYTTSANLGVIQYWIENGAQQSPEEVALILTRLVNHGPLTSTGLRTK</sequence>
<proteinExistence type="predicted"/>
<dbReference type="InterPro" id="IPR009057">
    <property type="entry name" value="Homeodomain-like_sf"/>
</dbReference>
<evidence type="ECO:0000256" key="2">
    <source>
        <dbReference type="PROSITE-ProRule" id="PRU00335"/>
    </source>
</evidence>
<dbReference type="PANTHER" id="PTHR43479">
    <property type="entry name" value="ACREF/ENVCD OPERON REPRESSOR-RELATED"/>
    <property type="match status" value="1"/>
</dbReference>
<dbReference type="Proteomes" id="UP000266340">
    <property type="component" value="Unassembled WGS sequence"/>
</dbReference>
<keyword evidence="5" id="KW-1185">Reference proteome</keyword>
<protein>
    <submittedName>
        <fullName evidence="4">TetR/AcrR family transcriptional regulator</fullName>
    </submittedName>
</protein>